<dbReference type="InterPro" id="IPR019796">
    <property type="entry name" value="G6P_DH_AS"/>
</dbReference>
<dbReference type="Pfam" id="PF02781">
    <property type="entry name" value="G6PD_C"/>
    <property type="match status" value="1"/>
</dbReference>
<feature type="domain" description="Glucose-6-phosphate dehydrogenase C-terminal" evidence="9">
    <location>
        <begin position="181"/>
        <end position="450"/>
    </location>
</feature>
<organism evidence="10 11">
    <name type="scientific">Dactylosporangium darangshiense</name>
    <dbReference type="NCBI Taxonomy" id="579108"/>
    <lineage>
        <taxon>Bacteria</taxon>
        <taxon>Bacillati</taxon>
        <taxon>Actinomycetota</taxon>
        <taxon>Actinomycetes</taxon>
        <taxon>Micromonosporales</taxon>
        <taxon>Micromonosporaceae</taxon>
        <taxon>Dactylosporangium</taxon>
    </lineage>
</organism>
<proteinExistence type="inferred from homology"/>
<feature type="binding site" evidence="7">
    <location>
        <position position="169"/>
    </location>
    <ligand>
        <name>substrate</name>
    </ligand>
</feature>
<keyword evidence="3 7" id="KW-0313">Glucose metabolism</keyword>
<dbReference type="HAMAP" id="MF_00966">
    <property type="entry name" value="G6PD"/>
    <property type="match status" value="1"/>
</dbReference>
<feature type="binding site" evidence="7">
    <location>
        <position position="173"/>
    </location>
    <ligand>
        <name>substrate</name>
    </ligand>
</feature>
<feature type="active site" description="Proton acceptor" evidence="7">
    <location>
        <position position="231"/>
    </location>
</feature>
<dbReference type="RefSeq" id="WP_345127666.1">
    <property type="nucleotide sequence ID" value="NZ_BAABAT010000007.1"/>
</dbReference>
<dbReference type="PANTHER" id="PTHR23429:SF0">
    <property type="entry name" value="GLUCOSE-6-PHOSPHATE 1-DEHYDROGENASE"/>
    <property type="match status" value="1"/>
</dbReference>
<evidence type="ECO:0000256" key="5">
    <source>
        <dbReference type="ARBA" id="ARBA00023002"/>
    </source>
</evidence>
<dbReference type="NCBIfam" id="TIGR00871">
    <property type="entry name" value="zwf"/>
    <property type="match status" value="1"/>
</dbReference>
<evidence type="ECO:0000256" key="1">
    <source>
        <dbReference type="ARBA" id="ARBA00004937"/>
    </source>
</evidence>
<dbReference type="SUPFAM" id="SSF51735">
    <property type="entry name" value="NAD(P)-binding Rossmann-fold domains"/>
    <property type="match status" value="1"/>
</dbReference>
<feature type="binding site" evidence="7">
    <location>
        <position position="45"/>
    </location>
    <ligand>
        <name>NADP(+)</name>
        <dbReference type="ChEBI" id="CHEBI:58349"/>
    </ligand>
</feature>
<name>A0ABP8D7P9_9ACTN</name>
<dbReference type="PROSITE" id="PS00069">
    <property type="entry name" value="G6P_DEHYDROGENASE"/>
    <property type="match status" value="1"/>
</dbReference>
<comment type="function">
    <text evidence="7">Catalyzes the oxidation of glucose 6-phosphate to 6-phosphogluconolactone.</text>
</comment>
<dbReference type="InterPro" id="IPR022674">
    <property type="entry name" value="G6P_DH_NAD-bd"/>
</dbReference>
<evidence type="ECO:0000313" key="10">
    <source>
        <dbReference type="EMBL" id="GAA4249312.1"/>
    </source>
</evidence>
<keyword evidence="11" id="KW-1185">Reference proteome</keyword>
<feature type="binding site" evidence="7">
    <location>
        <position position="139"/>
    </location>
    <ligand>
        <name>NADP(+)</name>
        <dbReference type="ChEBI" id="CHEBI:58349"/>
    </ligand>
</feature>
<dbReference type="EMBL" id="BAABAT010000007">
    <property type="protein sequence ID" value="GAA4249312.1"/>
    <property type="molecule type" value="Genomic_DNA"/>
</dbReference>
<dbReference type="PANTHER" id="PTHR23429">
    <property type="entry name" value="GLUCOSE-6-PHOSPHATE 1-DEHYDROGENASE G6PD"/>
    <property type="match status" value="1"/>
</dbReference>
<comment type="caution">
    <text evidence="7">Lacks conserved residue(s) required for the propagation of feature annotation.</text>
</comment>
<dbReference type="Gene3D" id="3.30.360.10">
    <property type="entry name" value="Dihydrodipicolinate Reductase, domain 2"/>
    <property type="match status" value="1"/>
</dbReference>
<feature type="binding site" evidence="7">
    <location>
        <position position="207"/>
    </location>
    <ligand>
        <name>substrate</name>
    </ligand>
</feature>
<sequence>MAGWIADALVIFGITGDLARKMTFPALYRLERRGALTCPVVGVAATALSTQELLVRARTAIEESGEPVDEAVFARLARRLTYLAGDVTDPQLYKVLAAQLARARRPLYYLEMPPSLAAPIVDRLDAAGLVGDGRVAVEKPFGHDLASARELSDRLHQVLDDRQLLLVDHFLGKEPVIEIEYLRFANFAMAQLWDRDSVEVVQITMAENFGVEGRGPFYDAVGTLRDVVQNHLLQVLALVAMDPPIGASADDLRDKKAEVLKAMPPADARHCVRGQYDGYTQLPGVDPESDTETFVALRLGIDSWRWAGVPIFIRAGKQLPVRATEVRLVLRNTPRLRFLPNAARVEANQVVLRITPEPGLRLQLAALDEHHAWRPVRLDSLFAQELGVPQAPYERLLYDALTGDDRLFARQDAARESWRILQPLVAYPPPVHRYPVGSWGPPGADALLSGHPPWQPPWLPRG</sequence>
<accession>A0ABP8D7P9</accession>
<dbReference type="Gene3D" id="3.40.50.720">
    <property type="entry name" value="NAD(P)-binding Rossmann-like Domain"/>
    <property type="match status" value="1"/>
</dbReference>
<comment type="pathway">
    <text evidence="1 7">Carbohydrate degradation; pentose phosphate pathway; D-ribulose 5-phosphate from D-glucose 6-phosphate (oxidative stage): step 1/3.</text>
</comment>
<keyword evidence="4 7" id="KW-0521">NADP</keyword>
<evidence type="ECO:0000256" key="2">
    <source>
        <dbReference type="ARBA" id="ARBA00009975"/>
    </source>
</evidence>
<comment type="similarity">
    <text evidence="2 7">Belongs to the glucose-6-phosphate dehydrogenase family.</text>
</comment>
<dbReference type="NCBIfam" id="NF009492">
    <property type="entry name" value="PRK12853.1-3"/>
    <property type="match status" value="1"/>
</dbReference>
<dbReference type="InterPro" id="IPR036291">
    <property type="entry name" value="NAD(P)-bd_dom_sf"/>
</dbReference>
<evidence type="ECO:0000259" key="8">
    <source>
        <dbReference type="Pfam" id="PF00479"/>
    </source>
</evidence>
<comment type="catalytic activity">
    <reaction evidence="7">
        <text>D-glucose 6-phosphate + NADP(+) = 6-phospho-D-glucono-1,5-lactone + NADPH + H(+)</text>
        <dbReference type="Rhea" id="RHEA:15841"/>
        <dbReference type="ChEBI" id="CHEBI:15378"/>
        <dbReference type="ChEBI" id="CHEBI:57783"/>
        <dbReference type="ChEBI" id="CHEBI:57955"/>
        <dbReference type="ChEBI" id="CHEBI:58349"/>
        <dbReference type="ChEBI" id="CHEBI:61548"/>
        <dbReference type="EC" id="1.1.1.49"/>
    </reaction>
</comment>
<evidence type="ECO:0000256" key="6">
    <source>
        <dbReference type="ARBA" id="ARBA00023277"/>
    </source>
</evidence>
<keyword evidence="5 7" id="KW-0560">Oxidoreductase</keyword>
<gene>
    <name evidence="7" type="primary">zwf</name>
    <name evidence="10" type="ORF">GCM10022255_032920</name>
</gene>
<comment type="caution">
    <text evidence="10">The sequence shown here is derived from an EMBL/GenBank/DDBJ whole genome shotgun (WGS) entry which is preliminary data.</text>
</comment>
<evidence type="ECO:0000259" key="9">
    <source>
        <dbReference type="Pfam" id="PF02781"/>
    </source>
</evidence>
<dbReference type="InterPro" id="IPR001282">
    <property type="entry name" value="G6P_DH"/>
</dbReference>
<dbReference type="Proteomes" id="UP001500620">
    <property type="component" value="Unassembled WGS sequence"/>
</dbReference>
<dbReference type="Pfam" id="PF00479">
    <property type="entry name" value="G6PD_N"/>
    <property type="match status" value="1"/>
</dbReference>
<feature type="binding site" evidence="7">
    <location>
        <position position="226"/>
    </location>
    <ligand>
        <name>substrate</name>
    </ligand>
</feature>
<evidence type="ECO:0000313" key="11">
    <source>
        <dbReference type="Proteomes" id="UP001500620"/>
    </source>
</evidence>
<dbReference type="PRINTS" id="PR00079">
    <property type="entry name" value="G6PDHDRGNASE"/>
</dbReference>
<protein>
    <recommendedName>
        <fullName evidence="7">Glucose-6-phosphate 1-dehydrogenase</fullName>
        <shortName evidence="7">G6PD</shortName>
        <ecNumber evidence="7">1.1.1.49</ecNumber>
    </recommendedName>
</protein>
<dbReference type="InterPro" id="IPR022675">
    <property type="entry name" value="G6P_DH_C"/>
</dbReference>
<evidence type="ECO:0000256" key="3">
    <source>
        <dbReference type="ARBA" id="ARBA00022526"/>
    </source>
</evidence>
<feature type="domain" description="Glucose-6-phosphate dehydrogenase NAD-binding" evidence="8">
    <location>
        <begin position="10"/>
        <end position="176"/>
    </location>
</feature>
<dbReference type="SUPFAM" id="SSF55347">
    <property type="entry name" value="Glyceraldehyde-3-phosphate dehydrogenase-like, C-terminal domain"/>
    <property type="match status" value="1"/>
</dbReference>
<feature type="binding site" evidence="7">
    <location>
        <begin position="86"/>
        <end position="87"/>
    </location>
    <ligand>
        <name>NADP(+)</name>
        <dbReference type="ChEBI" id="CHEBI:58349"/>
    </ligand>
</feature>
<feature type="binding site" evidence="7">
    <location>
        <position position="317"/>
    </location>
    <ligand>
        <name>substrate</name>
    </ligand>
</feature>
<dbReference type="EC" id="1.1.1.49" evidence="7"/>
<keyword evidence="6 7" id="KW-0119">Carbohydrate metabolism</keyword>
<reference evidence="11" key="1">
    <citation type="journal article" date="2019" name="Int. J. Syst. Evol. Microbiol.">
        <title>The Global Catalogue of Microorganisms (GCM) 10K type strain sequencing project: providing services to taxonomists for standard genome sequencing and annotation.</title>
        <authorList>
            <consortium name="The Broad Institute Genomics Platform"/>
            <consortium name="The Broad Institute Genome Sequencing Center for Infectious Disease"/>
            <person name="Wu L."/>
            <person name="Ma J."/>
        </authorList>
    </citation>
    <scope>NUCLEOTIDE SEQUENCE [LARGE SCALE GENOMIC DNA]</scope>
    <source>
        <strain evidence="11">JCM 17441</strain>
    </source>
</reference>
<evidence type="ECO:0000256" key="7">
    <source>
        <dbReference type="HAMAP-Rule" id="MF_00966"/>
    </source>
</evidence>
<evidence type="ECO:0000256" key="4">
    <source>
        <dbReference type="ARBA" id="ARBA00022857"/>
    </source>
</evidence>
<dbReference type="PIRSF" id="PIRSF000110">
    <property type="entry name" value="G6PD"/>
    <property type="match status" value="1"/>
</dbReference>